<accession>A0A1I7TGH0</accession>
<dbReference type="SUPFAM" id="SSF53218">
    <property type="entry name" value="Molybdenum cofactor biosynthesis proteins"/>
    <property type="match status" value="1"/>
</dbReference>
<dbReference type="WBParaSite" id="Csp11.Scaffold606.g5699.t1">
    <property type="protein sequence ID" value="Csp11.Scaffold606.g5699.t1"/>
    <property type="gene ID" value="Csp11.Scaffold606.g5699"/>
</dbReference>
<evidence type="ECO:0000256" key="1">
    <source>
        <dbReference type="ARBA" id="ARBA00007589"/>
    </source>
</evidence>
<dbReference type="AlphaFoldDB" id="A0A1I7TGH0"/>
<dbReference type="PANTHER" id="PTHR13939:SF0">
    <property type="entry name" value="NMN AMIDOHYDROLASE-LIKE PROTEIN YFAY"/>
    <property type="match status" value="1"/>
</dbReference>
<dbReference type="InterPro" id="IPR036425">
    <property type="entry name" value="MoaB/Mog-like_dom_sf"/>
</dbReference>
<keyword evidence="3" id="KW-1185">Reference proteome</keyword>
<dbReference type="Pfam" id="PF00994">
    <property type="entry name" value="MoCF_biosynth"/>
    <property type="match status" value="1"/>
</dbReference>
<proteinExistence type="inferred from homology"/>
<feature type="domain" description="MoaB/Mog" evidence="2">
    <location>
        <begin position="10"/>
        <end position="131"/>
    </location>
</feature>
<dbReference type="InterPro" id="IPR001453">
    <property type="entry name" value="MoaB/Mog_dom"/>
</dbReference>
<dbReference type="Gene3D" id="3.40.980.10">
    <property type="entry name" value="MoaB/Mog-like domain"/>
    <property type="match status" value="1"/>
</dbReference>
<dbReference type="STRING" id="1561998.A0A1I7TGH0"/>
<evidence type="ECO:0000313" key="4">
    <source>
        <dbReference type="WBParaSite" id="Csp11.Scaffold606.g5699.t1"/>
    </source>
</evidence>
<organism evidence="3 4">
    <name type="scientific">Caenorhabditis tropicalis</name>
    <dbReference type="NCBI Taxonomy" id="1561998"/>
    <lineage>
        <taxon>Eukaryota</taxon>
        <taxon>Metazoa</taxon>
        <taxon>Ecdysozoa</taxon>
        <taxon>Nematoda</taxon>
        <taxon>Chromadorea</taxon>
        <taxon>Rhabditida</taxon>
        <taxon>Rhabditina</taxon>
        <taxon>Rhabditomorpha</taxon>
        <taxon>Rhabditoidea</taxon>
        <taxon>Rhabditidae</taxon>
        <taxon>Peloderinae</taxon>
        <taxon>Caenorhabditis</taxon>
    </lineage>
</organism>
<dbReference type="eggNOG" id="KOG2644">
    <property type="taxonomic scope" value="Eukaryota"/>
</dbReference>
<name>A0A1I7TGH0_9PELO</name>
<dbReference type="Proteomes" id="UP000095282">
    <property type="component" value="Unplaced"/>
</dbReference>
<protein>
    <submittedName>
        <fullName evidence="4">MoCF_biosynth domain-containing protein</fullName>
    </submittedName>
</protein>
<reference evidence="4" key="1">
    <citation type="submission" date="2016-11" db="UniProtKB">
        <authorList>
            <consortium name="WormBaseParasite"/>
        </authorList>
    </citation>
    <scope>IDENTIFICATION</scope>
</reference>
<evidence type="ECO:0000259" key="2">
    <source>
        <dbReference type="SMART" id="SM00852"/>
    </source>
</evidence>
<dbReference type="PANTHER" id="PTHR13939">
    <property type="entry name" value="NICOTINAMIDE-NUCLEOTIDE AMIDOHYDROLASE PNCC"/>
    <property type="match status" value="1"/>
</dbReference>
<evidence type="ECO:0000313" key="3">
    <source>
        <dbReference type="Proteomes" id="UP000095282"/>
    </source>
</evidence>
<dbReference type="InterPro" id="IPR050101">
    <property type="entry name" value="CinA"/>
</dbReference>
<dbReference type="SMART" id="SM00852">
    <property type="entry name" value="MoCF_biosynth"/>
    <property type="match status" value="1"/>
</dbReference>
<sequence length="202" mass="22462">MPPSQRKTAAIVVIGDEILKGTTKDTNSHFLCKRLHKLGVNIRKVSEASLVREDYTNTSQISVVGDDVSEISREVHTASTAYDYVITSGGVGPTHDDKTYLGLAQAFADQLHFSDEIRQAVNRFLPSYIEKKKAEGVGEGIEEVVRVVTEKLCTGSSTWLSRCRWAQNTSSRTISDSRLNFQGSLKVYCIKYNLKSQDSQKL</sequence>
<comment type="similarity">
    <text evidence="1">In the N-terminal section; belongs to the MoaB/Mog family.</text>
</comment>